<dbReference type="PANTHER" id="PTHR37423:SF2">
    <property type="entry name" value="MEMBRANE-BOUND LYTIC MUREIN TRANSGLYCOSYLASE C"/>
    <property type="match status" value="1"/>
</dbReference>
<proteinExistence type="inferred from homology"/>
<gene>
    <name evidence="3" type="ORF">KL86DPRO_11295</name>
</gene>
<dbReference type="EMBL" id="FLUQ01000001">
    <property type="protein sequence ID" value="SBV97901.1"/>
    <property type="molecule type" value="Genomic_DNA"/>
</dbReference>
<dbReference type="InterPro" id="IPR008258">
    <property type="entry name" value="Transglycosylase_SLT_dom_1"/>
</dbReference>
<dbReference type="InterPro" id="IPR000189">
    <property type="entry name" value="Transglyc_AS"/>
</dbReference>
<feature type="domain" description="Transglycosylase SLT" evidence="2">
    <location>
        <begin position="227"/>
        <end position="348"/>
    </location>
</feature>
<evidence type="ECO:0000313" key="3">
    <source>
        <dbReference type="EMBL" id="SBV97901.1"/>
    </source>
</evidence>
<dbReference type="PROSITE" id="PS00922">
    <property type="entry name" value="TRANSGLYCOSYLASE"/>
    <property type="match status" value="1"/>
</dbReference>
<dbReference type="SUPFAM" id="SSF53955">
    <property type="entry name" value="Lysozyme-like"/>
    <property type="match status" value="1"/>
</dbReference>
<name>A0A212JEQ0_9DELT</name>
<dbReference type="PANTHER" id="PTHR37423">
    <property type="entry name" value="SOLUBLE LYTIC MUREIN TRANSGLYCOSYLASE-RELATED"/>
    <property type="match status" value="1"/>
</dbReference>
<dbReference type="AlphaFoldDB" id="A0A212JEQ0"/>
<dbReference type="InterPro" id="IPR023346">
    <property type="entry name" value="Lysozyme-like_dom_sf"/>
</dbReference>
<protein>
    <recommendedName>
        <fullName evidence="2">Transglycosylase SLT domain-containing protein</fullName>
    </recommendedName>
</protein>
<accession>A0A212JEQ0</accession>
<evidence type="ECO:0000259" key="2">
    <source>
        <dbReference type="Pfam" id="PF01464"/>
    </source>
</evidence>
<dbReference type="Pfam" id="PF01464">
    <property type="entry name" value="SLT"/>
    <property type="match status" value="1"/>
</dbReference>
<dbReference type="GO" id="GO:0008933">
    <property type="term" value="F:peptidoglycan lytic transglycosylase activity"/>
    <property type="evidence" value="ECO:0007669"/>
    <property type="project" value="InterPro"/>
</dbReference>
<evidence type="ECO:0000256" key="1">
    <source>
        <dbReference type="ARBA" id="ARBA00007734"/>
    </source>
</evidence>
<dbReference type="CDD" id="cd16893">
    <property type="entry name" value="LT_MltC_MltE"/>
    <property type="match status" value="1"/>
</dbReference>
<dbReference type="Gene3D" id="1.10.530.10">
    <property type="match status" value="1"/>
</dbReference>
<organism evidence="3">
    <name type="scientific">uncultured delta proteobacterium</name>
    <dbReference type="NCBI Taxonomy" id="34034"/>
    <lineage>
        <taxon>Bacteria</taxon>
        <taxon>Deltaproteobacteria</taxon>
        <taxon>environmental samples</taxon>
    </lineage>
</organism>
<comment type="similarity">
    <text evidence="1">Belongs to the transglycosylase Slt family.</text>
</comment>
<dbReference type="GO" id="GO:0016020">
    <property type="term" value="C:membrane"/>
    <property type="evidence" value="ECO:0007669"/>
    <property type="project" value="InterPro"/>
</dbReference>
<sequence>MGKPACNAPARPAKYAASPRFRRLAAVVALCCVVMPATGFWVSANDEGRGICAIRMRIDYSATLRDAPSPALGGGSARAGQDRLPLSLDRARYRATLRDLPKNTQDAVPAAGNTAKSMIALYGDQVALALGDATYLPLRRISAIRPSQRYQYWMERGTFLPADGLHRTADPTNTRWLTDSTYKLGGECVATAETSLAADMQRLLFRITTPVALYSPHPKSAQYMEHIEHAAKRFGLSARLIYAIMRTESAFNPFAVSNAGALGLMQVVPDSAGGEVQAYLTGKVGKPTISMLFDPKNNIEYGSAYLHLLATRYFAGVTNATSRELCMIAGYNAGPRAVFRAFGTNDADAAVNAINALSPDELFTKLSRQMPAEETRQYVGKVIAALNSYPG</sequence>
<reference evidence="3" key="1">
    <citation type="submission" date="2016-04" db="EMBL/GenBank/DDBJ databases">
        <authorList>
            <person name="Evans L.H."/>
            <person name="Alamgir A."/>
            <person name="Owens N."/>
            <person name="Weber N.D."/>
            <person name="Virtaneva K."/>
            <person name="Barbian K."/>
            <person name="Babar A."/>
            <person name="Rosenke K."/>
        </authorList>
    </citation>
    <scope>NUCLEOTIDE SEQUENCE</scope>
    <source>
        <strain evidence="3">86</strain>
    </source>
</reference>
<dbReference type="GO" id="GO:0000270">
    <property type="term" value="P:peptidoglycan metabolic process"/>
    <property type="evidence" value="ECO:0007669"/>
    <property type="project" value="InterPro"/>
</dbReference>